<dbReference type="STRING" id="666681.M301_0257"/>
<dbReference type="InterPro" id="IPR029002">
    <property type="entry name" value="PLPC/GPLD1"/>
</dbReference>
<dbReference type="Pfam" id="PF00882">
    <property type="entry name" value="Zn_dep_PLPC"/>
    <property type="match status" value="1"/>
</dbReference>
<organism evidence="2 3">
    <name type="scientific">Methylotenera versatilis (strain 301)</name>
    <dbReference type="NCBI Taxonomy" id="666681"/>
    <lineage>
        <taxon>Bacteria</taxon>
        <taxon>Pseudomonadati</taxon>
        <taxon>Pseudomonadota</taxon>
        <taxon>Betaproteobacteria</taxon>
        <taxon>Nitrosomonadales</taxon>
        <taxon>Methylophilaceae</taxon>
        <taxon>Methylotenera</taxon>
    </lineage>
</organism>
<dbReference type="AlphaFoldDB" id="D7DL33"/>
<dbReference type="KEGG" id="meh:M301_0257"/>
<feature type="domain" description="Phospholipase C/D" evidence="1">
    <location>
        <begin position="30"/>
        <end position="145"/>
    </location>
</feature>
<proteinExistence type="predicted"/>
<dbReference type="HOGENOM" id="CLU_986588_0_0_4"/>
<reference evidence="3" key="1">
    <citation type="submission" date="2010-05" db="EMBL/GenBank/DDBJ databases">
        <title>Complete sequence of Methylotenera sp. 301.</title>
        <authorList>
            <person name="Lucas S."/>
            <person name="Copeland A."/>
            <person name="Lapidus A."/>
            <person name="Cheng J.-F."/>
            <person name="Bruce D."/>
            <person name="Goodwin L."/>
            <person name="Pitluck S."/>
            <person name="Clum A."/>
            <person name="Land M."/>
            <person name="Hauser L."/>
            <person name="Kyrpides N."/>
            <person name="Ivanova N."/>
            <person name="Chistoservova L."/>
            <person name="Kalyuzhnaya M."/>
            <person name="Woyke T."/>
        </authorList>
    </citation>
    <scope>NUCLEOTIDE SEQUENCE [LARGE SCALE GENOMIC DNA]</scope>
    <source>
        <strain evidence="3">301</strain>
    </source>
</reference>
<dbReference type="EMBL" id="CP002056">
    <property type="protein sequence ID" value="ADI28644.1"/>
    <property type="molecule type" value="Genomic_DNA"/>
</dbReference>
<evidence type="ECO:0000259" key="1">
    <source>
        <dbReference type="Pfam" id="PF00882"/>
    </source>
</evidence>
<keyword evidence="3" id="KW-1185">Reference proteome</keyword>
<evidence type="ECO:0000313" key="3">
    <source>
        <dbReference type="Proteomes" id="UP000000383"/>
    </source>
</evidence>
<dbReference type="OrthoDB" id="8535324at2"/>
<name>D7DL33_METV0</name>
<sequence>MQIPKFIKHYYWWLPCCLYSVDANAWGLVTHLYFAQSLLWAMPLLDPRLQRAIKNFPELVMAGACLPDLAIVSPHYRQTHLWKHGHQLMQSARTEEETAIAIGYISHLYIDVIAHNHFVPAHEAMWHKNEVFTHITSEWAMDGHLAPLLDISAKQLLNKHQAVIAAFISIQFECPEHVTTKALKRLAFWDGVLRAVRLPTLIYKAVQVVDKRVFKHFVYYVAKTQVAVADIGEVLNGKNPLLEPELKNLSVDQLDVWREQCLKHLYIVHSTPIQYYQKTLVEDAFH</sequence>
<protein>
    <recommendedName>
        <fullName evidence="1">Phospholipase C/D domain-containing protein</fullName>
    </recommendedName>
</protein>
<dbReference type="RefSeq" id="WP_013146961.1">
    <property type="nucleotide sequence ID" value="NC_014207.1"/>
</dbReference>
<reference evidence="2 3" key="2">
    <citation type="journal article" date="2011" name="J. Bacteriol.">
        <title>Genomes of three methylotrophs from a single niche uncover genetic and metabolic divergence of Methylophilaceae.</title>
        <authorList>
            <person name="Lapidus A."/>
            <person name="Clum A."/>
            <person name="Labutti K."/>
            <person name="Kaluzhnaya M.G."/>
            <person name="Lim S."/>
            <person name="Beck D.A."/>
            <person name="Glavina Del Rio T."/>
            <person name="Nolan M."/>
            <person name="Mavromatis K."/>
            <person name="Huntemann M."/>
            <person name="Lucas S."/>
            <person name="Lidstrom M.E."/>
            <person name="Ivanova N."/>
            <person name="Chistoserdova L."/>
        </authorList>
    </citation>
    <scope>NUCLEOTIDE SEQUENCE [LARGE SCALE GENOMIC DNA]</scope>
    <source>
        <strain evidence="2 3">301</strain>
    </source>
</reference>
<gene>
    <name evidence="2" type="ordered locus">M301_0257</name>
</gene>
<dbReference type="eggNOG" id="ENOG50307GH">
    <property type="taxonomic scope" value="Bacteria"/>
</dbReference>
<accession>D7DL33</accession>
<dbReference type="Proteomes" id="UP000000383">
    <property type="component" value="Chromosome"/>
</dbReference>
<evidence type="ECO:0000313" key="2">
    <source>
        <dbReference type="EMBL" id="ADI28644.1"/>
    </source>
</evidence>